<feature type="region of interest" description="Disordered" evidence="3">
    <location>
        <begin position="49"/>
        <end position="78"/>
    </location>
</feature>
<dbReference type="GO" id="GO:0007265">
    <property type="term" value="P:Ras protein signal transduction"/>
    <property type="evidence" value="ECO:0007669"/>
    <property type="project" value="TreeGrafter"/>
</dbReference>
<proteinExistence type="predicted"/>
<dbReference type="InterPro" id="IPR023578">
    <property type="entry name" value="Ras_GEF_dom_sf"/>
</dbReference>
<feature type="region of interest" description="Disordered" evidence="3">
    <location>
        <begin position="208"/>
        <end position="232"/>
    </location>
</feature>
<evidence type="ECO:0000256" key="1">
    <source>
        <dbReference type="ARBA" id="ARBA00022658"/>
    </source>
</evidence>
<dbReference type="EMBL" id="DF933829">
    <property type="protein sequence ID" value="GAM38145.1"/>
    <property type="molecule type" value="Genomic_DNA"/>
</dbReference>
<dbReference type="Pfam" id="PF00618">
    <property type="entry name" value="RasGEF_N"/>
    <property type="match status" value="1"/>
</dbReference>
<dbReference type="InterPro" id="IPR008937">
    <property type="entry name" value="Ras-like_GEF"/>
</dbReference>
<accession>A0A6V8HCN0</accession>
<dbReference type="Gene3D" id="1.20.870.10">
    <property type="entry name" value="Son of sevenless (SoS) protein Chain: S domain 1"/>
    <property type="match status" value="1"/>
</dbReference>
<gene>
    <name evidence="6" type="ORF">TCE0_033f08651</name>
</gene>
<dbReference type="PANTHER" id="PTHR23113:SF348">
    <property type="entry name" value="GUANYL-NUCLEOTIDE EXCHANGE FACTOR RASGEF, PUTATIVE (AFU_ORTHOLOGUE AFUA_1G04700)-RELATED"/>
    <property type="match status" value="1"/>
</dbReference>
<protein>
    <submittedName>
        <fullName evidence="6">Uncharacterized protein</fullName>
    </submittedName>
</protein>
<evidence type="ECO:0000256" key="2">
    <source>
        <dbReference type="PROSITE-ProRule" id="PRU00168"/>
    </source>
</evidence>
<evidence type="ECO:0000256" key="3">
    <source>
        <dbReference type="SAM" id="MobiDB-lite"/>
    </source>
</evidence>
<dbReference type="Proteomes" id="UP000053095">
    <property type="component" value="Unassembled WGS sequence"/>
</dbReference>
<evidence type="ECO:0000313" key="7">
    <source>
        <dbReference type="Proteomes" id="UP000053095"/>
    </source>
</evidence>
<evidence type="ECO:0000259" key="4">
    <source>
        <dbReference type="PROSITE" id="PS50009"/>
    </source>
</evidence>
<dbReference type="AlphaFoldDB" id="A0A6V8HCN0"/>
<feature type="domain" description="Ras-GEF" evidence="4">
    <location>
        <begin position="319"/>
        <end position="556"/>
    </location>
</feature>
<feature type="region of interest" description="Disordered" evidence="3">
    <location>
        <begin position="1"/>
        <end position="31"/>
    </location>
</feature>
<feature type="compositionally biased region" description="Low complexity" evidence="3">
    <location>
        <begin position="262"/>
        <end position="275"/>
    </location>
</feature>
<dbReference type="CDD" id="cd06224">
    <property type="entry name" value="REM"/>
    <property type="match status" value="1"/>
</dbReference>
<feature type="region of interest" description="Disordered" evidence="3">
    <location>
        <begin position="249"/>
        <end position="275"/>
    </location>
</feature>
<dbReference type="InterPro" id="IPR001895">
    <property type="entry name" value="RASGEF_cat_dom"/>
</dbReference>
<feature type="compositionally biased region" description="Low complexity" evidence="3">
    <location>
        <begin position="1"/>
        <end position="27"/>
    </location>
</feature>
<reference evidence="7" key="1">
    <citation type="journal article" date="2015" name="Genome Announc.">
        <title>Draft genome sequence of Talaromyces cellulolyticus strain Y-94, a source of lignocellulosic biomass-degrading enzymes.</title>
        <authorList>
            <person name="Fujii T."/>
            <person name="Koike H."/>
            <person name="Sawayama S."/>
            <person name="Yano S."/>
            <person name="Inoue H."/>
        </authorList>
    </citation>
    <scope>NUCLEOTIDE SEQUENCE [LARGE SCALE GENOMIC DNA]</scope>
    <source>
        <strain evidence="7">Y-94</strain>
    </source>
</reference>
<evidence type="ECO:0000313" key="6">
    <source>
        <dbReference type="EMBL" id="GAM38145.1"/>
    </source>
</evidence>
<keyword evidence="1 2" id="KW-0344">Guanine-nucleotide releasing factor</keyword>
<keyword evidence="7" id="KW-1185">Reference proteome</keyword>
<dbReference type="GO" id="GO:0005886">
    <property type="term" value="C:plasma membrane"/>
    <property type="evidence" value="ECO:0007669"/>
    <property type="project" value="TreeGrafter"/>
</dbReference>
<organism evidence="6 7">
    <name type="scientific">Talaromyces pinophilus</name>
    <name type="common">Penicillium pinophilum</name>
    <dbReference type="NCBI Taxonomy" id="128442"/>
    <lineage>
        <taxon>Eukaryota</taxon>
        <taxon>Fungi</taxon>
        <taxon>Dikarya</taxon>
        <taxon>Ascomycota</taxon>
        <taxon>Pezizomycotina</taxon>
        <taxon>Eurotiomycetes</taxon>
        <taxon>Eurotiomycetidae</taxon>
        <taxon>Eurotiales</taxon>
        <taxon>Trichocomaceae</taxon>
        <taxon>Talaromyces</taxon>
        <taxon>Talaromyces sect. Talaromyces</taxon>
    </lineage>
</organism>
<name>A0A6V8HCN0_TALPI</name>
<dbReference type="Gene3D" id="1.10.840.10">
    <property type="entry name" value="Ras guanine-nucleotide exchange factors catalytic domain"/>
    <property type="match status" value="1"/>
</dbReference>
<dbReference type="PROSITE" id="PS50212">
    <property type="entry name" value="RASGEF_NTER"/>
    <property type="match status" value="1"/>
</dbReference>
<dbReference type="PANTHER" id="PTHR23113">
    <property type="entry name" value="GUANINE NUCLEOTIDE EXCHANGE FACTOR"/>
    <property type="match status" value="1"/>
</dbReference>
<dbReference type="InterPro" id="IPR000651">
    <property type="entry name" value="Ras-like_Gua-exchang_fac_N"/>
</dbReference>
<sequence length="573" mass="64633">MNPAAAGAASRRPSSPGISSSSPLRQSALRTTWRHSAGSADAFSSFLDMEEETDDGVRSRPASSENVPEKRIYETTAPSDPGVTFEELIERLIALPMSKQDAKFSAIFLCLYRKFAAPSTLLNALITRFENTERSELPELARASEQLRLLQVIAQWASEYPGDFAHPKTRQRLVDFVDSIEDSHVYMFAAKEISLHLELRVEDDDLGWPFRDGEDGESSEGTGSSHLSPSTSFLHSSFSENVLNNISSLDLSDEPTNESSRDSGTISSISSTGRSVSTMTQASSAMLALENAQREAMSLELTSRCVLTKIQWRQFMEIPDDDFARELTRIDWAMFTSFRPRDLVRHVSLSGAEKGNSKSLQNVNRMIQEFNHLALLVENMILLRDKAKHRAKAMEKFMNIASRLRRLNNYNSLGAVMAGINGTPVQRLAQTRDLIPPSVQKDFLRLVILMGTQKSHFAYRLAWDNSFGERIPFLPLHRRDLVSAEEGNKTFVGDNKDRINWKKFEVMGDVVLAIQRSQRTPYPYIQKNEEVQRLVLDAKMFDEEELYSRSVQVEPAGGAIDRTKPWGPRWLRT</sequence>
<dbReference type="SUPFAM" id="SSF48366">
    <property type="entry name" value="Ras GEF"/>
    <property type="match status" value="1"/>
</dbReference>
<feature type="domain" description="N-terminal Ras-GEF" evidence="5">
    <location>
        <begin position="76"/>
        <end position="200"/>
    </location>
</feature>
<dbReference type="PROSITE" id="PS50009">
    <property type="entry name" value="RASGEF_CAT"/>
    <property type="match status" value="1"/>
</dbReference>
<dbReference type="Pfam" id="PF00617">
    <property type="entry name" value="RasGEF"/>
    <property type="match status" value="1"/>
</dbReference>
<dbReference type="InterPro" id="IPR036964">
    <property type="entry name" value="RASGEF_cat_dom_sf"/>
</dbReference>
<evidence type="ECO:0000259" key="5">
    <source>
        <dbReference type="PROSITE" id="PS50212"/>
    </source>
</evidence>
<comment type="caution">
    <text evidence="6">The sequence shown here is derived from an EMBL/GenBank/DDBJ whole genome shotgun (WGS) entry which is preliminary data.</text>
</comment>
<dbReference type="SMART" id="SM00147">
    <property type="entry name" value="RasGEF"/>
    <property type="match status" value="1"/>
</dbReference>
<feature type="compositionally biased region" description="Low complexity" evidence="3">
    <location>
        <begin position="219"/>
        <end position="232"/>
    </location>
</feature>
<dbReference type="GO" id="GO:0005085">
    <property type="term" value="F:guanyl-nucleotide exchange factor activity"/>
    <property type="evidence" value="ECO:0007669"/>
    <property type="project" value="UniProtKB-KW"/>
</dbReference>